<dbReference type="GO" id="GO:0008021">
    <property type="term" value="C:synaptic vesicle"/>
    <property type="evidence" value="ECO:0007669"/>
    <property type="project" value="InterPro"/>
</dbReference>
<comment type="similarity">
    <text evidence="2">Belongs to the synaptophysin/synaptobrevin family.</text>
</comment>
<dbReference type="OrthoDB" id="10006326at2759"/>
<protein>
    <submittedName>
        <fullName evidence="10">Synaptophysin</fullName>
    </submittedName>
</protein>
<keyword evidence="6" id="KW-0325">Glycoprotein</keyword>
<gene>
    <name evidence="10" type="primary">Syp</name>
    <name evidence="10" type="ORF">GWK47_018249</name>
</gene>
<accession>A0A8J4XTA7</accession>
<feature type="transmembrane region" description="Helical" evidence="8">
    <location>
        <begin position="12"/>
        <end position="36"/>
    </location>
</feature>
<keyword evidence="3 7" id="KW-0812">Transmembrane</keyword>
<keyword evidence="5 7" id="KW-0472">Membrane</keyword>
<feature type="transmembrane region" description="Helical" evidence="8">
    <location>
        <begin position="105"/>
        <end position="127"/>
    </location>
</feature>
<dbReference type="PRINTS" id="PR00220">
    <property type="entry name" value="SYNAPTOPHYSN"/>
</dbReference>
<organism evidence="10 11">
    <name type="scientific">Chionoecetes opilio</name>
    <name type="common">Atlantic snow crab</name>
    <name type="synonym">Cancer opilio</name>
    <dbReference type="NCBI Taxonomy" id="41210"/>
    <lineage>
        <taxon>Eukaryota</taxon>
        <taxon>Metazoa</taxon>
        <taxon>Ecdysozoa</taxon>
        <taxon>Arthropoda</taxon>
        <taxon>Crustacea</taxon>
        <taxon>Multicrustacea</taxon>
        <taxon>Malacostraca</taxon>
        <taxon>Eumalacostraca</taxon>
        <taxon>Eucarida</taxon>
        <taxon>Decapoda</taxon>
        <taxon>Pleocyemata</taxon>
        <taxon>Brachyura</taxon>
        <taxon>Eubrachyura</taxon>
        <taxon>Majoidea</taxon>
        <taxon>Majidae</taxon>
        <taxon>Chionoecetes</taxon>
    </lineage>
</organism>
<evidence type="ECO:0000256" key="2">
    <source>
        <dbReference type="ARBA" id="ARBA00006476"/>
    </source>
</evidence>
<evidence type="ECO:0000256" key="3">
    <source>
        <dbReference type="ARBA" id="ARBA00022692"/>
    </source>
</evidence>
<proteinExistence type="inferred from homology"/>
<dbReference type="AlphaFoldDB" id="A0A8J4XTA7"/>
<dbReference type="PANTHER" id="PTHR10306">
    <property type="entry name" value="SYNAPTOPHYSIN"/>
    <property type="match status" value="1"/>
</dbReference>
<feature type="transmembrane region" description="Helical" evidence="8">
    <location>
        <begin position="48"/>
        <end position="67"/>
    </location>
</feature>
<feature type="domain" description="MARVEL" evidence="9">
    <location>
        <begin position="1"/>
        <end position="131"/>
    </location>
</feature>
<evidence type="ECO:0000256" key="7">
    <source>
        <dbReference type="PROSITE-ProRule" id="PRU00581"/>
    </source>
</evidence>
<dbReference type="PANTHER" id="PTHR10306:SF17">
    <property type="entry name" value="MARVEL DOMAIN-CONTAINING PROTEIN"/>
    <property type="match status" value="1"/>
</dbReference>
<evidence type="ECO:0000259" key="9">
    <source>
        <dbReference type="PROSITE" id="PS51225"/>
    </source>
</evidence>
<dbReference type="Pfam" id="PF01284">
    <property type="entry name" value="MARVEL"/>
    <property type="match status" value="1"/>
</dbReference>
<dbReference type="Proteomes" id="UP000770661">
    <property type="component" value="Unassembled WGS sequence"/>
</dbReference>
<keyword evidence="11" id="KW-1185">Reference proteome</keyword>
<comment type="caution">
    <text evidence="10">The sequence shown here is derived from an EMBL/GenBank/DDBJ whole genome shotgun (WGS) entry which is preliminary data.</text>
</comment>
<comment type="subcellular location">
    <subcellularLocation>
        <location evidence="1">Membrane</location>
        <topology evidence="1">Multi-pass membrane protein</topology>
    </subcellularLocation>
</comment>
<dbReference type="GO" id="GO:0016020">
    <property type="term" value="C:membrane"/>
    <property type="evidence" value="ECO:0007669"/>
    <property type="project" value="UniProtKB-SubCell"/>
</dbReference>
<keyword evidence="4 8" id="KW-1133">Transmembrane helix</keyword>
<dbReference type="InterPro" id="IPR001285">
    <property type="entry name" value="Synaptophysin/porin"/>
</dbReference>
<evidence type="ECO:0000256" key="1">
    <source>
        <dbReference type="ARBA" id="ARBA00004141"/>
    </source>
</evidence>
<dbReference type="InterPro" id="IPR008253">
    <property type="entry name" value="Marvel"/>
</dbReference>
<evidence type="ECO:0000256" key="6">
    <source>
        <dbReference type="ARBA" id="ARBA00023180"/>
    </source>
</evidence>
<dbReference type="PROSITE" id="PS51225">
    <property type="entry name" value="MARVEL"/>
    <property type="match status" value="1"/>
</dbReference>
<dbReference type="EMBL" id="JACEEZ010022299">
    <property type="protein sequence ID" value="KAG0712572.1"/>
    <property type="molecule type" value="Genomic_DNA"/>
</dbReference>
<evidence type="ECO:0000256" key="5">
    <source>
        <dbReference type="ARBA" id="ARBA00023136"/>
    </source>
</evidence>
<evidence type="ECO:0000256" key="4">
    <source>
        <dbReference type="ARBA" id="ARBA00022989"/>
    </source>
</evidence>
<evidence type="ECO:0000313" key="10">
    <source>
        <dbReference type="EMBL" id="KAG0712572.1"/>
    </source>
</evidence>
<name>A0A8J4XTA7_CHIOP</name>
<sequence length="146" mass="15990">MVGDFSSDAGFFVAVGVLAFLYSVAALALYCCFTALYENNDLVPIGDFAVHVVFVILWLAASCAWANSLSGLRSVAALDNIIANAPDCNEKFACSKVTEARFGKLVSSVIFGFLNIFLWASNLWFLYKETRFYKDKQPGEIANTSN</sequence>
<reference evidence="10" key="1">
    <citation type="submission" date="2020-07" db="EMBL/GenBank/DDBJ databases">
        <title>The High-quality genome of the commercially important snow crab, Chionoecetes opilio.</title>
        <authorList>
            <person name="Jeong J.-H."/>
            <person name="Ryu S."/>
        </authorList>
    </citation>
    <scope>NUCLEOTIDE SEQUENCE</scope>
    <source>
        <strain evidence="10">MADBK_172401_WGS</strain>
        <tissue evidence="10">Digestive gland</tissue>
    </source>
</reference>
<evidence type="ECO:0000256" key="8">
    <source>
        <dbReference type="SAM" id="Phobius"/>
    </source>
</evidence>
<evidence type="ECO:0000313" key="11">
    <source>
        <dbReference type="Proteomes" id="UP000770661"/>
    </source>
</evidence>